<evidence type="ECO:0000256" key="1">
    <source>
        <dbReference type="SAM" id="MobiDB-lite"/>
    </source>
</evidence>
<accession>A0A7X0G0P6</accession>
<dbReference type="EMBL" id="JACHMQ010000001">
    <property type="protein sequence ID" value="MBB6396266.1"/>
    <property type="molecule type" value="Genomic_DNA"/>
</dbReference>
<feature type="compositionally biased region" description="Pro residues" evidence="1">
    <location>
        <begin position="113"/>
        <end position="128"/>
    </location>
</feature>
<evidence type="ECO:0000313" key="3">
    <source>
        <dbReference type="Proteomes" id="UP000546324"/>
    </source>
</evidence>
<proteinExistence type="predicted"/>
<gene>
    <name evidence="2" type="ORF">BKA00_003180</name>
</gene>
<dbReference type="Proteomes" id="UP000546324">
    <property type="component" value="Unassembled WGS sequence"/>
</dbReference>
<reference evidence="2 3" key="1">
    <citation type="submission" date="2020-08" db="EMBL/GenBank/DDBJ databases">
        <title>Sequencing the genomes of 1000 actinobacteria strains.</title>
        <authorList>
            <person name="Klenk H.-P."/>
        </authorList>
    </citation>
    <scope>NUCLEOTIDE SEQUENCE [LARGE SCALE GENOMIC DNA]</scope>
    <source>
        <strain evidence="2 3">DSM 43675</strain>
    </source>
</reference>
<dbReference type="AlphaFoldDB" id="A0A7X0G0P6"/>
<name>A0A7X0G0P6_9ACTN</name>
<feature type="region of interest" description="Disordered" evidence="1">
    <location>
        <begin position="109"/>
        <end position="133"/>
    </location>
</feature>
<organism evidence="2 3">
    <name type="scientific">Actinomadura coerulea</name>
    <dbReference type="NCBI Taxonomy" id="46159"/>
    <lineage>
        <taxon>Bacteria</taxon>
        <taxon>Bacillati</taxon>
        <taxon>Actinomycetota</taxon>
        <taxon>Actinomycetes</taxon>
        <taxon>Streptosporangiales</taxon>
        <taxon>Thermomonosporaceae</taxon>
        <taxon>Actinomadura</taxon>
    </lineage>
</organism>
<protein>
    <submittedName>
        <fullName evidence="2">Uncharacterized protein</fullName>
    </submittedName>
</protein>
<comment type="caution">
    <text evidence="2">The sequence shown here is derived from an EMBL/GenBank/DDBJ whole genome shotgun (WGS) entry which is preliminary data.</text>
</comment>
<keyword evidence="3" id="KW-1185">Reference proteome</keyword>
<dbReference type="RefSeq" id="WP_185025842.1">
    <property type="nucleotide sequence ID" value="NZ_JACHMQ010000001.1"/>
</dbReference>
<evidence type="ECO:0000313" key="2">
    <source>
        <dbReference type="EMBL" id="MBB6396266.1"/>
    </source>
</evidence>
<sequence>MLPLADDYSVTVESRLPAEVARMGILVRPMAPYKYQMGSFHMTWRDDTGTLHASASPASPPRRPPAGAESVSLALRPVAHTLGELAFLLGRDDEAAARFAQAAAIADRWNAPTGPPTPEPTPLQPSAPKPATNAGSVSILRFACSAGRTSSGGVGGGATRQADLDFSSLKMVFMCSAPVVMTGRSSCR</sequence>